<name>A0A2L2LL62_AGRTU</name>
<evidence type="ECO:0000259" key="1">
    <source>
        <dbReference type="Pfam" id="PF01575"/>
    </source>
</evidence>
<evidence type="ECO:0000313" key="2">
    <source>
        <dbReference type="EMBL" id="AVH45073.1"/>
    </source>
</evidence>
<dbReference type="SUPFAM" id="SSF54637">
    <property type="entry name" value="Thioesterase/thiol ester dehydrase-isomerase"/>
    <property type="match status" value="1"/>
</dbReference>
<dbReference type="Gene3D" id="3.10.129.10">
    <property type="entry name" value="Hotdog Thioesterase"/>
    <property type="match status" value="1"/>
</dbReference>
<protein>
    <submittedName>
        <fullName evidence="2">Nodulation protein N</fullName>
    </submittedName>
</protein>
<accession>A0A2L2LL62</accession>
<organism evidence="2 3">
    <name type="scientific">Agrobacterium tumefaciens</name>
    <dbReference type="NCBI Taxonomy" id="358"/>
    <lineage>
        <taxon>Bacteria</taxon>
        <taxon>Pseudomonadati</taxon>
        <taxon>Pseudomonadota</taxon>
        <taxon>Alphaproteobacteria</taxon>
        <taxon>Hyphomicrobiales</taxon>
        <taxon>Rhizobiaceae</taxon>
        <taxon>Rhizobium/Agrobacterium group</taxon>
        <taxon>Agrobacterium</taxon>
        <taxon>Agrobacterium tumefaciens complex</taxon>
    </lineage>
</organism>
<reference evidence="2 3" key="1">
    <citation type="submission" date="2018-02" db="EMBL/GenBank/DDBJ databases">
        <title>Complete genome sequence of Agrobacterium tumefaciens 1D1609.</title>
        <authorList>
            <person name="Cho S.-T."/>
            <person name="Haryono M."/>
            <person name="Chang H.-H."/>
            <person name="Santos M.N."/>
            <person name="Lai E.-M."/>
            <person name="Kuo C.-H."/>
        </authorList>
    </citation>
    <scope>NUCLEOTIDE SEQUENCE [LARGE SCALE GENOMIC DNA]</scope>
    <source>
        <strain evidence="2 3">1D1609</strain>
    </source>
</reference>
<feature type="domain" description="MaoC-like" evidence="1">
    <location>
        <begin position="11"/>
        <end position="114"/>
    </location>
</feature>
<evidence type="ECO:0000313" key="3">
    <source>
        <dbReference type="Proteomes" id="UP000237717"/>
    </source>
</evidence>
<dbReference type="InterPro" id="IPR029069">
    <property type="entry name" value="HotDog_dom_sf"/>
</dbReference>
<dbReference type="Pfam" id="PF01575">
    <property type="entry name" value="MaoC_dehydratas"/>
    <property type="match status" value="1"/>
</dbReference>
<dbReference type="Proteomes" id="UP000237717">
    <property type="component" value="Chromosome II"/>
</dbReference>
<proteinExistence type="predicted"/>
<dbReference type="PANTHER" id="PTHR42993:SF1">
    <property type="entry name" value="MAOC-LIKE DEHYDRATASE DOMAIN-CONTAINING PROTEIN"/>
    <property type="match status" value="1"/>
</dbReference>
<dbReference type="EMBL" id="CP026925">
    <property type="protein sequence ID" value="AVH45073.1"/>
    <property type="molecule type" value="Genomic_DNA"/>
</dbReference>
<sequence length="148" mass="17311">MRSNPWSEMEGRHLGLGRWHHITQSTVETYARLTYDEQYLHVDLLRATEKFGGTIVHGFYLLSLLPDAVFELTKPLQETHTYMFYGHDEVRVHFPVLTGSHVRYDLTVVKVTLLKPHMYRLDVDAKLEVQGRDRHAVTCRYLSVVSRN</sequence>
<dbReference type="InterPro" id="IPR002539">
    <property type="entry name" value="MaoC-like_dom"/>
</dbReference>
<dbReference type="PANTHER" id="PTHR42993">
    <property type="entry name" value="MAOC-LIKE DEHYDRATASE DOMAIN-CONTAINING PROTEIN"/>
    <property type="match status" value="1"/>
</dbReference>
<gene>
    <name evidence="2" type="primary">nodN</name>
    <name evidence="2" type="ORF">At1D1609_50340</name>
</gene>
<dbReference type="AlphaFoldDB" id="A0A2L2LL62"/>